<comment type="caution">
    <text evidence="2">The sequence shown here is derived from an EMBL/GenBank/DDBJ whole genome shotgun (WGS) entry which is preliminary data.</text>
</comment>
<dbReference type="PROSITE" id="PS50097">
    <property type="entry name" value="BTB"/>
    <property type="match status" value="1"/>
</dbReference>
<dbReference type="Pfam" id="PF00651">
    <property type="entry name" value="BTB"/>
    <property type="match status" value="1"/>
</dbReference>
<keyword evidence="3" id="KW-1185">Reference proteome</keyword>
<organism evidence="2 3">
    <name type="scientific">Zasmidium cellare</name>
    <name type="common">Wine cellar mold</name>
    <name type="synonym">Racodium cellare</name>
    <dbReference type="NCBI Taxonomy" id="395010"/>
    <lineage>
        <taxon>Eukaryota</taxon>
        <taxon>Fungi</taxon>
        <taxon>Dikarya</taxon>
        <taxon>Ascomycota</taxon>
        <taxon>Pezizomycotina</taxon>
        <taxon>Dothideomycetes</taxon>
        <taxon>Dothideomycetidae</taxon>
        <taxon>Mycosphaerellales</taxon>
        <taxon>Mycosphaerellaceae</taxon>
        <taxon>Zasmidium</taxon>
    </lineage>
</organism>
<dbReference type="InterPro" id="IPR000210">
    <property type="entry name" value="BTB/POZ_dom"/>
</dbReference>
<dbReference type="PANTHER" id="PTHR47843">
    <property type="entry name" value="BTB DOMAIN-CONTAINING PROTEIN-RELATED"/>
    <property type="match status" value="1"/>
</dbReference>
<reference evidence="2 3" key="1">
    <citation type="journal article" date="2023" name="G3 (Bethesda)">
        <title>A chromosome-level genome assembly of Zasmidium syzygii isolated from banana leaves.</title>
        <authorList>
            <person name="van Westerhoven A.C."/>
            <person name="Mehrabi R."/>
            <person name="Talebi R."/>
            <person name="Steentjes M.B.F."/>
            <person name="Corcolon B."/>
            <person name="Chong P.A."/>
            <person name="Kema G.H.J."/>
            <person name="Seidl M.F."/>
        </authorList>
    </citation>
    <scope>NUCLEOTIDE SEQUENCE [LARGE SCALE GENOMIC DNA]</scope>
    <source>
        <strain evidence="2 3">P124</strain>
    </source>
</reference>
<sequence length="210" mass="23451">MAQAPDEMAIGVANLLTNPQFSDFSLELGDHTWDLHRIVLSTQSSFFARAFKAVEEAPGEGIDLPVQHEEVVDAMLQYLYTSDYSATTTSYGKPYALAPIVLDVLLYTLAIAVDVAPLMEMASLNFRRRCETDWATPGFPRAIRELYEIPLSFTQLMRGSVIHVATRNSTALLRTQYGADFRAVLKEVKAFAADIQRASNEWNEKGKRPS</sequence>
<dbReference type="PANTHER" id="PTHR47843:SF5">
    <property type="entry name" value="BTB_POZ DOMAIN PROTEIN"/>
    <property type="match status" value="1"/>
</dbReference>
<accession>A0ABR0ENE9</accession>
<feature type="domain" description="BTB" evidence="1">
    <location>
        <begin position="22"/>
        <end position="88"/>
    </location>
</feature>
<dbReference type="SUPFAM" id="SSF54695">
    <property type="entry name" value="POZ domain"/>
    <property type="match status" value="1"/>
</dbReference>
<name>A0ABR0ENE9_ZASCE</name>
<evidence type="ECO:0000259" key="1">
    <source>
        <dbReference type="PROSITE" id="PS50097"/>
    </source>
</evidence>
<dbReference type="Gene3D" id="3.30.710.10">
    <property type="entry name" value="Potassium Channel Kv1.1, Chain A"/>
    <property type="match status" value="1"/>
</dbReference>
<proteinExistence type="predicted"/>
<protein>
    <recommendedName>
        <fullName evidence="1">BTB domain-containing protein</fullName>
    </recommendedName>
</protein>
<dbReference type="EMBL" id="JAXOVC010000004">
    <property type="protein sequence ID" value="KAK4503132.1"/>
    <property type="molecule type" value="Genomic_DNA"/>
</dbReference>
<dbReference type="CDD" id="cd18186">
    <property type="entry name" value="BTB_POZ_ZBTB_KLHL-like"/>
    <property type="match status" value="1"/>
</dbReference>
<dbReference type="Proteomes" id="UP001305779">
    <property type="component" value="Unassembled WGS sequence"/>
</dbReference>
<evidence type="ECO:0000313" key="3">
    <source>
        <dbReference type="Proteomes" id="UP001305779"/>
    </source>
</evidence>
<gene>
    <name evidence="2" type="ORF">PRZ48_006559</name>
</gene>
<evidence type="ECO:0000313" key="2">
    <source>
        <dbReference type="EMBL" id="KAK4503132.1"/>
    </source>
</evidence>
<dbReference type="InterPro" id="IPR011333">
    <property type="entry name" value="SKP1/BTB/POZ_sf"/>
</dbReference>